<evidence type="ECO:0000256" key="1">
    <source>
        <dbReference type="SAM" id="MobiDB-lite"/>
    </source>
</evidence>
<sequence>MFHITISAMKYLCAKYTYFFLHREEKDSEDTPHPRRPQTPHLWKKGKSTQAKQSRRRKTWWKLSPQQVIVMFWIQGISAWKVHRS</sequence>
<feature type="region of interest" description="Disordered" evidence="1">
    <location>
        <begin position="25"/>
        <end position="58"/>
    </location>
</feature>
<dbReference type="EMBL" id="KV944090">
    <property type="protein sequence ID" value="PIO25669.1"/>
    <property type="molecule type" value="Genomic_DNA"/>
</dbReference>
<feature type="compositionally biased region" description="Basic residues" evidence="1">
    <location>
        <begin position="34"/>
        <end position="58"/>
    </location>
</feature>
<keyword evidence="3" id="KW-1185">Reference proteome</keyword>
<reference evidence="3" key="1">
    <citation type="journal article" date="2017" name="Nat. Commun.">
        <title>The North American bullfrog draft genome provides insight into hormonal regulation of long noncoding RNA.</title>
        <authorList>
            <person name="Hammond S.A."/>
            <person name="Warren R.L."/>
            <person name="Vandervalk B.P."/>
            <person name="Kucuk E."/>
            <person name="Khan H."/>
            <person name="Gibb E.A."/>
            <person name="Pandoh P."/>
            <person name="Kirk H."/>
            <person name="Zhao Y."/>
            <person name="Jones M."/>
            <person name="Mungall A.J."/>
            <person name="Coope R."/>
            <person name="Pleasance S."/>
            <person name="Moore R.A."/>
            <person name="Holt R.A."/>
            <person name="Round J.M."/>
            <person name="Ohora S."/>
            <person name="Walle B.V."/>
            <person name="Veldhoen N."/>
            <person name="Helbing C.C."/>
            <person name="Birol I."/>
        </authorList>
    </citation>
    <scope>NUCLEOTIDE SEQUENCE [LARGE SCALE GENOMIC DNA]</scope>
</reference>
<proteinExistence type="predicted"/>
<protein>
    <submittedName>
        <fullName evidence="2">Uncharacterized protein</fullName>
    </submittedName>
</protein>
<name>A0A2G9RCR7_AQUCT</name>
<dbReference type="Proteomes" id="UP000228934">
    <property type="component" value="Unassembled WGS sequence"/>
</dbReference>
<dbReference type="AlphaFoldDB" id="A0A2G9RCR7"/>
<organism evidence="2 3">
    <name type="scientific">Aquarana catesbeiana</name>
    <name type="common">American bullfrog</name>
    <name type="synonym">Rana catesbeiana</name>
    <dbReference type="NCBI Taxonomy" id="8400"/>
    <lineage>
        <taxon>Eukaryota</taxon>
        <taxon>Metazoa</taxon>
        <taxon>Chordata</taxon>
        <taxon>Craniata</taxon>
        <taxon>Vertebrata</taxon>
        <taxon>Euteleostomi</taxon>
        <taxon>Amphibia</taxon>
        <taxon>Batrachia</taxon>
        <taxon>Anura</taxon>
        <taxon>Neobatrachia</taxon>
        <taxon>Ranoidea</taxon>
        <taxon>Ranidae</taxon>
        <taxon>Aquarana</taxon>
    </lineage>
</organism>
<evidence type="ECO:0000313" key="3">
    <source>
        <dbReference type="Proteomes" id="UP000228934"/>
    </source>
</evidence>
<gene>
    <name evidence="2" type="ORF">AB205_0143110</name>
</gene>
<accession>A0A2G9RCR7</accession>
<evidence type="ECO:0000313" key="2">
    <source>
        <dbReference type="EMBL" id="PIO25669.1"/>
    </source>
</evidence>